<feature type="region of interest" description="Disordered" evidence="2">
    <location>
        <begin position="209"/>
        <end position="246"/>
    </location>
</feature>
<feature type="compositionally biased region" description="Basic and acidic residues" evidence="2">
    <location>
        <begin position="392"/>
        <end position="418"/>
    </location>
</feature>
<dbReference type="GO" id="GO:0000785">
    <property type="term" value="C:chromatin"/>
    <property type="evidence" value="ECO:0007669"/>
    <property type="project" value="TreeGrafter"/>
</dbReference>
<organism evidence="3 4">
    <name type="scientific">Aureobasidium melanogenum</name>
    <name type="common">Aureobasidium pullulans var. melanogenum</name>
    <dbReference type="NCBI Taxonomy" id="46634"/>
    <lineage>
        <taxon>Eukaryota</taxon>
        <taxon>Fungi</taxon>
        <taxon>Dikarya</taxon>
        <taxon>Ascomycota</taxon>
        <taxon>Pezizomycotina</taxon>
        <taxon>Dothideomycetes</taxon>
        <taxon>Dothideomycetidae</taxon>
        <taxon>Dothideales</taxon>
        <taxon>Saccotheciaceae</taxon>
        <taxon>Aureobasidium</taxon>
    </lineage>
</organism>
<evidence type="ECO:0000313" key="4">
    <source>
        <dbReference type="Proteomes" id="UP000729357"/>
    </source>
</evidence>
<feature type="compositionally biased region" description="Polar residues" evidence="2">
    <location>
        <begin position="1547"/>
        <end position="1563"/>
    </location>
</feature>
<comment type="caution">
    <text evidence="3">The sequence shown here is derived from an EMBL/GenBank/DDBJ whole genome shotgun (WGS) entry which is preliminary data.</text>
</comment>
<feature type="coiled-coil region" evidence="1">
    <location>
        <begin position="647"/>
        <end position="681"/>
    </location>
</feature>
<feature type="region of interest" description="Disordered" evidence="2">
    <location>
        <begin position="1"/>
        <end position="83"/>
    </location>
</feature>
<gene>
    <name evidence="3" type="ORF">KCU98_g2115</name>
</gene>
<sequence>MPESSQPRTSSGLCHETRFNSSDGPASDNTTEPIYHETVQTTSVPTKSGTEVTIRPHFQSDTRVPTSTPSSRPSSRGDELDHDTILIIQKNSATPSTEELHIPTRTILKPSTEPESVESGFAFASRNNAPGKVQSVLSSQSSHTVPPYSFEKSNQEHQVSARSIQEESPIASNPQGLGRVFSWLSSWLTSNLEARVEYQKAVQSIGSPLSQNTSVAEGSKAPSIPHAQQNVPQRAEHSHMHGQRQLKRKRQFCLSQCLDGSTSRQNYGFERHEMLPSHTSLVKGMEVVSEAPPDTGDIFTVTVSESANHIRPISTEHAEQRDVNIEKEASVPPKASHTGSVDILMQDSTTLGDLLESKNDNTVSEQLAHDRSQDDDDRHVNLEEQLPVQTRPSDDDQRSSEEQHSDPEQNLTKDQRPVKDIYSIEEVQLAKSNQAVTPDQDVEVAQTALSTNAHRIGQQPPNLEGTMPSSLVDLRQSLREVSDRSGPPRVTKNRKKPSQPGAIVRDTMADHKSSSSSYTAAQLYQLADYLKEQERLQEKQDWVKDIAAKQAELEKSNRHRASLQAECVQLKARLQKYSKVSEHLVTMVKAYNGIGQDIKSLQKSRAKYDSDLREFKSQLHTNLDTATNVQEHITKLEEWKVNSLSLIRECKSSVAAVTKEKSDLERRLRETSESLVREKQRHDAFDKRLQTYQTEKNSTENMLNGCISKISDHLGEFKTFIEQGTSSSETSRELLELMKKENASISEQVCSSVTNMDALKTSVVQLSSGIEKHVGDLKSTNNSISKTRTEAENKVVAALDGIKSQCKIWEEISEKSSDARERMAGLQQNLNSSKEKISKLEGDLTNKNNAEAGLRKRIDELQSSQAALESDRATAEANKARLLELTNSENNLKQEVDKLKTGKADNMATIASMAEQKTTLQREKGDLQSQISEITKQLEDARHAVPDFGPEKARIEANHKKQHDDAVNEMNTQVRKLSIDFANEKLRLEKKKEEVDRELAAREDTIRDLKSQHDRLKQEYGNRSPAAWSEDMKQKDAYIQRLVNENSESGRRLEKLQQDLDQTRQSTENSLKKGVQDLRDRDRQIETLNGTNTVAQNTIKSLRKDLEEAKRSKETTIKIIQESANRTSQEAQIQLKAKDVGLTEANSAKRALETRLGDLEKRSSDEAELRQKEISNLRQSLEDANSRLREKDERHTQQQEVIRQRDSETEKLKQDIEKLKRDHAQATAVTEIPDSQPQEALQDQTSTPAPKKVRRAVNRNVRSVSKPSSSTTSTGMTQPTSDALQSTQPRSIGASIFGPFSEPRGNGHVVRPSDPPQEEEEMLDLENLRLQFAKTTSRPASSQSEAQRASSLGSQEVLDAEGVRFKSQNVQSQAQTQPQSPKHVSSSSSLSEVPDFDTIRNQPQYPWEETQSQDRTQVSQQQTQGAEPQTQQQSLDLSNFDDLAVASHAFETPMKTGGKNLQGVGKKLTPRPESQPKQSRPGALQSVAIPKLPKGSAVAPQLQKKVSALSSGPHNFKTGAKGKGKRVTYDVSDAEDSDVYPPPSSSVRGSHSPQKRTASQSTKVNKRQRTENATPAAATASQGSVTATPRRSQTTTATPGPQRRRSSRTNKEQNMMSRFNDEISSPRARR</sequence>
<reference evidence="3" key="2">
    <citation type="submission" date="2021-08" db="EMBL/GenBank/DDBJ databases">
        <authorList>
            <person name="Gostincar C."/>
            <person name="Sun X."/>
            <person name="Song Z."/>
            <person name="Gunde-Cimerman N."/>
        </authorList>
    </citation>
    <scope>NUCLEOTIDE SEQUENCE</scope>
    <source>
        <strain evidence="3">EXF-9298</strain>
    </source>
</reference>
<dbReference type="GO" id="GO:0003682">
    <property type="term" value="F:chromatin binding"/>
    <property type="evidence" value="ECO:0007669"/>
    <property type="project" value="TreeGrafter"/>
</dbReference>
<feature type="region of interest" description="Disordered" evidence="2">
    <location>
        <begin position="361"/>
        <end position="418"/>
    </location>
</feature>
<dbReference type="PANTHER" id="PTHR43941">
    <property type="entry name" value="STRUCTURAL MAINTENANCE OF CHROMOSOMES PROTEIN 2"/>
    <property type="match status" value="1"/>
</dbReference>
<keyword evidence="4" id="KW-1185">Reference proteome</keyword>
<dbReference type="GO" id="GO:0000793">
    <property type="term" value="C:condensed chromosome"/>
    <property type="evidence" value="ECO:0007669"/>
    <property type="project" value="TreeGrafter"/>
</dbReference>
<dbReference type="PANTHER" id="PTHR43941:SF1">
    <property type="entry name" value="STRUCTURAL MAINTENANCE OF CHROMOSOMES PROTEIN 2"/>
    <property type="match status" value="1"/>
</dbReference>
<dbReference type="GO" id="GO:0007076">
    <property type="term" value="P:mitotic chromosome condensation"/>
    <property type="evidence" value="ECO:0007669"/>
    <property type="project" value="TreeGrafter"/>
</dbReference>
<dbReference type="EMBL" id="JAHFXS010000102">
    <property type="protein sequence ID" value="KAG9989132.1"/>
    <property type="molecule type" value="Genomic_DNA"/>
</dbReference>
<feature type="compositionally biased region" description="Polar residues" evidence="2">
    <location>
        <begin position="1"/>
        <end position="12"/>
    </location>
</feature>
<feature type="compositionally biased region" description="Polar residues" evidence="2">
    <location>
        <begin position="19"/>
        <end position="51"/>
    </location>
</feature>
<feature type="compositionally biased region" description="Low complexity" evidence="2">
    <location>
        <begin position="1258"/>
        <end position="1281"/>
    </location>
</feature>
<feature type="compositionally biased region" description="Polar residues" evidence="2">
    <location>
        <begin position="1366"/>
        <end position="1384"/>
    </location>
</feature>
<feature type="compositionally biased region" description="Polar residues" evidence="2">
    <location>
        <begin position="1233"/>
        <end position="1248"/>
    </location>
</feature>
<feature type="compositionally biased region" description="Polar residues" evidence="2">
    <location>
        <begin position="1579"/>
        <end position="1599"/>
    </location>
</feature>
<feature type="compositionally biased region" description="Low complexity" evidence="2">
    <location>
        <begin position="1337"/>
        <end position="1351"/>
    </location>
</feature>
<protein>
    <submittedName>
        <fullName evidence="3">Uncharacterized protein</fullName>
    </submittedName>
</protein>
<feature type="region of interest" description="Disordered" evidence="2">
    <location>
        <begin position="1183"/>
        <end position="1630"/>
    </location>
</feature>
<feature type="non-terminal residue" evidence="3">
    <location>
        <position position="1"/>
    </location>
</feature>
<keyword evidence="1" id="KW-0175">Coiled coil</keyword>
<evidence type="ECO:0000313" key="3">
    <source>
        <dbReference type="EMBL" id="KAG9989132.1"/>
    </source>
</evidence>
<evidence type="ECO:0000256" key="2">
    <source>
        <dbReference type="SAM" id="MobiDB-lite"/>
    </source>
</evidence>
<accession>A0A9P8G267</accession>
<evidence type="ECO:0000256" key="1">
    <source>
        <dbReference type="SAM" id="Coils"/>
    </source>
</evidence>
<feature type="region of interest" description="Disordered" evidence="2">
    <location>
        <begin position="310"/>
        <end position="343"/>
    </location>
</feature>
<proteinExistence type="predicted"/>
<reference evidence="3" key="1">
    <citation type="journal article" date="2021" name="J Fungi (Basel)">
        <title>Virulence traits and population genomics of the black yeast Aureobasidium melanogenum.</title>
        <authorList>
            <person name="Cernosa A."/>
            <person name="Sun X."/>
            <person name="Gostincar C."/>
            <person name="Fang C."/>
            <person name="Gunde-Cimerman N."/>
            <person name="Song Z."/>
        </authorList>
    </citation>
    <scope>NUCLEOTIDE SEQUENCE</scope>
    <source>
        <strain evidence="3">EXF-9298</strain>
    </source>
</reference>
<feature type="coiled-coil region" evidence="1">
    <location>
        <begin position="546"/>
        <end position="618"/>
    </location>
</feature>
<feature type="coiled-coil region" evidence="1">
    <location>
        <begin position="816"/>
        <end position="944"/>
    </location>
</feature>
<dbReference type="Proteomes" id="UP000729357">
    <property type="component" value="Unassembled WGS sequence"/>
</dbReference>
<feature type="region of interest" description="Disordered" evidence="2">
    <location>
        <begin position="1010"/>
        <end position="1032"/>
    </location>
</feature>
<name>A0A9P8G267_AURME</name>
<feature type="compositionally biased region" description="Basic and acidic residues" evidence="2">
    <location>
        <begin position="1183"/>
        <end position="1224"/>
    </location>
</feature>
<feature type="compositionally biased region" description="Basic and acidic residues" evidence="2">
    <location>
        <begin position="314"/>
        <end position="329"/>
    </location>
</feature>
<feature type="region of interest" description="Disordered" evidence="2">
    <location>
        <begin position="479"/>
        <end position="517"/>
    </location>
</feature>
<feature type="compositionally biased region" description="Low complexity" evidence="2">
    <location>
        <begin position="1413"/>
        <end position="1433"/>
    </location>
</feature>
<feature type="compositionally biased region" description="Low complexity" evidence="2">
    <location>
        <begin position="61"/>
        <end position="74"/>
    </location>
</feature>
<feature type="compositionally biased region" description="Basic and acidic residues" evidence="2">
    <location>
        <begin position="367"/>
        <end position="382"/>
    </location>
</feature>
<dbReference type="GO" id="GO:0000796">
    <property type="term" value="C:condensin complex"/>
    <property type="evidence" value="ECO:0007669"/>
    <property type="project" value="TreeGrafter"/>
</dbReference>
<feature type="compositionally biased region" description="Basic and acidic residues" evidence="2">
    <location>
        <begin position="1010"/>
        <end position="1020"/>
    </location>
</feature>